<evidence type="ECO:0000256" key="1">
    <source>
        <dbReference type="ARBA" id="ARBA00005260"/>
    </source>
</evidence>
<dbReference type="GO" id="GO:0046872">
    <property type="term" value="F:metal ion binding"/>
    <property type="evidence" value="ECO:0007669"/>
    <property type="project" value="InterPro"/>
</dbReference>
<dbReference type="PANTHER" id="PTHR33677">
    <property type="entry name" value="TRANSCRIPTIONAL REPRESSOR FRMR-RELATED"/>
    <property type="match status" value="1"/>
</dbReference>
<evidence type="ECO:0000313" key="3">
    <source>
        <dbReference type="Proteomes" id="UP000474159"/>
    </source>
</evidence>
<dbReference type="Gene3D" id="1.20.58.1000">
    <property type="entry name" value="Metal-sensitive repressor, helix protomer"/>
    <property type="match status" value="1"/>
</dbReference>
<accession>A0A6L3SWZ2</accession>
<comment type="similarity">
    <text evidence="1">Belongs to the FrmR/RcnR family.</text>
</comment>
<evidence type="ECO:0000313" key="2">
    <source>
        <dbReference type="EMBL" id="KAB1072696.1"/>
    </source>
</evidence>
<dbReference type="PANTHER" id="PTHR33677:SF3">
    <property type="entry name" value="COPPER-SENSING TRANSCRIPTIONAL REPRESSOR RICR"/>
    <property type="match status" value="1"/>
</dbReference>
<reference evidence="2 3" key="1">
    <citation type="submission" date="2019-09" db="EMBL/GenBank/DDBJ databases">
        <title>YIM 48816 draft genome.</title>
        <authorList>
            <person name="Jiang L."/>
        </authorList>
    </citation>
    <scope>NUCLEOTIDE SEQUENCE [LARGE SCALE GENOMIC DNA]</scope>
    <source>
        <strain evidence="2 3">YIM 48816</strain>
    </source>
</reference>
<dbReference type="Pfam" id="PF02583">
    <property type="entry name" value="Trns_repr_metal"/>
    <property type="match status" value="1"/>
</dbReference>
<organism evidence="2 3">
    <name type="scientific">Methylobacterium soli</name>
    <dbReference type="NCBI Taxonomy" id="553447"/>
    <lineage>
        <taxon>Bacteria</taxon>
        <taxon>Pseudomonadati</taxon>
        <taxon>Pseudomonadota</taxon>
        <taxon>Alphaproteobacteria</taxon>
        <taxon>Hyphomicrobiales</taxon>
        <taxon>Methylobacteriaceae</taxon>
        <taxon>Methylobacterium</taxon>
    </lineage>
</organism>
<gene>
    <name evidence="2" type="ORF">F6X53_27825</name>
</gene>
<dbReference type="AlphaFoldDB" id="A0A6L3SWZ2"/>
<sequence>MQILVLRAGGADRVTGSRIVDGRIELQRSDEERKPLLQRLNRIEGQIRGLKAMIEADRYCLDEVQQINAITAALREVALLIIGQHVAEGVQIAVREQGGETAIEDVMRVLRSAMRTRD</sequence>
<proteinExistence type="inferred from homology"/>
<dbReference type="CDD" id="cd10148">
    <property type="entry name" value="CsoR-like_DUF156"/>
    <property type="match status" value="1"/>
</dbReference>
<name>A0A6L3SWZ2_9HYPH</name>
<comment type="caution">
    <text evidence="2">The sequence shown here is derived from an EMBL/GenBank/DDBJ whole genome shotgun (WGS) entry which is preliminary data.</text>
</comment>
<dbReference type="InterPro" id="IPR003735">
    <property type="entry name" value="Metal_Tscrpt_repr"/>
</dbReference>
<dbReference type="Proteomes" id="UP000474159">
    <property type="component" value="Unassembled WGS sequence"/>
</dbReference>
<dbReference type="GO" id="GO:0003677">
    <property type="term" value="F:DNA binding"/>
    <property type="evidence" value="ECO:0007669"/>
    <property type="project" value="InterPro"/>
</dbReference>
<dbReference type="OrthoDB" id="9811244at2"/>
<keyword evidence="3" id="KW-1185">Reference proteome</keyword>
<dbReference type="InterPro" id="IPR038390">
    <property type="entry name" value="Metal_Tscrpt_repr_sf"/>
</dbReference>
<dbReference type="EMBL" id="VZZK01000047">
    <property type="protein sequence ID" value="KAB1072696.1"/>
    <property type="molecule type" value="Genomic_DNA"/>
</dbReference>
<dbReference type="GO" id="GO:0045892">
    <property type="term" value="P:negative regulation of DNA-templated transcription"/>
    <property type="evidence" value="ECO:0007669"/>
    <property type="project" value="UniProtKB-ARBA"/>
</dbReference>
<dbReference type="RefSeq" id="WP_151004508.1">
    <property type="nucleotide sequence ID" value="NZ_BPQY01000058.1"/>
</dbReference>
<protein>
    <submittedName>
        <fullName evidence="2">Metal-sensitive transcriptional regulator</fullName>
    </submittedName>
</protein>